<dbReference type="GO" id="GO:0004803">
    <property type="term" value="F:transposase activity"/>
    <property type="evidence" value="ECO:0007669"/>
    <property type="project" value="InterPro"/>
</dbReference>
<proteinExistence type="predicted"/>
<feature type="domain" description="Transposase IS801/IS1294" evidence="1">
    <location>
        <begin position="146"/>
        <end position="327"/>
    </location>
</feature>
<evidence type="ECO:0000313" key="4">
    <source>
        <dbReference type="Proteomes" id="UP000184048"/>
    </source>
</evidence>
<dbReference type="Pfam" id="PF14319">
    <property type="entry name" value="Zn_Tnp_IS91"/>
    <property type="match status" value="1"/>
</dbReference>
<protein>
    <submittedName>
        <fullName evidence="3">Transposase zinc-binding domain-containing protein</fullName>
    </submittedName>
</protein>
<dbReference type="InterPro" id="IPR026889">
    <property type="entry name" value="Zn_Tnp"/>
</dbReference>
<dbReference type="PANTHER" id="PTHR37023:SF1">
    <property type="entry name" value="ISSOD25 TRANSPOSASE TNPA_ISSOD25"/>
    <property type="match status" value="1"/>
</dbReference>
<reference evidence="3 4" key="1">
    <citation type="submission" date="2016-11" db="EMBL/GenBank/DDBJ databases">
        <authorList>
            <person name="Jaros S."/>
            <person name="Januszkiewicz K."/>
            <person name="Wedrychowicz H."/>
        </authorList>
    </citation>
    <scope>NUCLEOTIDE SEQUENCE [LARGE SCALE GENOMIC DNA]</scope>
    <source>
        <strain evidence="3 4">DSM 18119</strain>
    </source>
</reference>
<dbReference type="GO" id="GO:0006313">
    <property type="term" value="P:DNA transposition"/>
    <property type="evidence" value="ECO:0007669"/>
    <property type="project" value="InterPro"/>
</dbReference>
<keyword evidence="4" id="KW-1185">Reference proteome</keyword>
<name>A0A1M5F6A5_9BACT</name>
<dbReference type="NCBIfam" id="NF033538">
    <property type="entry name" value="transpos_IS91"/>
    <property type="match status" value="1"/>
</dbReference>
<organism evidence="3 4">
    <name type="scientific">Flavisolibacter ginsengisoli DSM 18119</name>
    <dbReference type="NCBI Taxonomy" id="1121884"/>
    <lineage>
        <taxon>Bacteria</taxon>
        <taxon>Pseudomonadati</taxon>
        <taxon>Bacteroidota</taxon>
        <taxon>Chitinophagia</taxon>
        <taxon>Chitinophagales</taxon>
        <taxon>Chitinophagaceae</taxon>
        <taxon>Flavisolibacter</taxon>
    </lineage>
</organism>
<dbReference type="Proteomes" id="UP000184048">
    <property type="component" value="Unassembled WGS sequence"/>
</dbReference>
<dbReference type="RefSeq" id="WP_072836866.1">
    <property type="nucleotide sequence ID" value="NZ_FQUU01000021.1"/>
</dbReference>
<dbReference type="OrthoDB" id="9791273at2"/>
<dbReference type="EMBL" id="FQUU01000021">
    <property type="protein sequence ID" value="SHF87039.1"/>
    <property type="molecule type" value="Genomic_DNA"/>
</dbReference>
<evidence type="ECO:0000259" key="1">
    <source>
        <dbReference type="Pfam" id="PF04986"/>
    </source>
</evidence>
<dbReference type="InterPro" id="IPR054832">
    <property type="entry name" value="transpos_IS91"/>
</dbReference>
<dbReference type="PANTHER" id="PTHR37023">
    <property type="entry name" value="TRANSPOSASE"/>
    <property type="match status" value="1"/>
</dbReference>
<gene>
    <name evidence="3" type="ORF">SAMN02745131_03745</name>
</gene>
<dbReference type="AlphaFoldDB" id="A0A1M5F6A5"/>
<accession>A0A1M5F6A5</accession>
<dbReference type="GO" id="GO:0003677">
    <property type="term" value="F:DNA binding"/>
    <property type="evidence" value="ECO:0007669"/>
    <property type="project" value="InterPro"/>
</dbReference>
<evidence type="ECO:0000313" key="3">
    <source>
        <dbReference type="EMBL" id="SHF87039.1"/>
    </source>
</evidence>
<dbReference type="Pfam" id="PF04986">
    <property type="entry name" value="Y2_Tnp"/>
    <property type="match status" value="1"/>
</dbReference>
<dbReference type="InterPro" id="IPR007069">
    <property type="entry name" value="Transposase_32"/>
</dbReference>
<sequence>MTHTVPPKATLQQVLQKKHVLQGEGMLNADVQKVMQRIRICRTQALGYHLYQCQDDKCRHLKYQYHSCRDRHCPNCGAIKKQQWIEARTQELLPVKYYHVVFTLPHELNSVVMGHRRVLYKLLMDAAAGTLLCFARDPRYLGATAGIVSVLHNWGQQLSFHPHVHCIVSGGGITTNNEWKHATKNQWRFLFPVKAMSQVYKAKFLQALKKLIDSDGVRLICESDEKELLNLLYNKDWIVYAKAPFGGPHAVIEYLGRYTHKVAISNHRIVSINDQENTVSFTYKDYADGGKQKQMTLSSAEFIRRFQQHILPKRFTKIRTYGYLSNRNRHGRINEVLTKMKLPLHKGLVKVPLELTLIENYGIDIRQCPCCKNKTLQLVQVYNPWKKGDDG</sequence>
<evidence type="ECO:0000259" key="2">
    <source>
        <dbReference type="Pfam" id="PF14319"/>
    </source>
</evidence>
<feature type="domain" description="Transposase zinc-binding" evidence="2">
    <location>
        <begin position="25"/>
        <end position="104"/>
    </location>
</feature>
<dbReference type="STRING" id="1121884.SAMN02745131_03745"/>